<keyword evidence="2" id="KW-0963">Cytoplasm</keyword>
<dbReference type="SUPFAM" id="SSF51569">
    <property type="entry name" value="Aldolase"/>
    <property type="match status" value="1"/>
</dbReference>
<dbReference type="InterPro" id="IPR033919">
    <property type="entry name" value="TSA/FSA_arc/bac"/>
</dbReference>
<dbReference type="PANTHER" id="PTHR10683:SF28">
    <property type="entry name" value="TRANSALDOLASE C"/>
    <property type="match status" value="1"/>
</dbReference>
<protein>
    <submittedName>
        <fullName evidence="4">Fructose-6-phosphate aldolase</fullName>
    </submittedName>
</protein>
<evidence type="ECO:0000256" key="1">
    <source>
        <dbReference type="ARBA" id="ARBA00004496"/>
    </source>
</evidence>
<dbReference type="RefSeq" id="WP_071856681.1">
    <property type="nucleotide sequence ID" value="NZ_JBHSHK010000005.1"/>
</dbReference>
<dbReference type="Pfam" id="PF00923">
    <property type="entry name" value="TAL_FSA"/>
    <property type="match status" value="1"/>
</dbReference>
<dbReference type="PANTHER" id="PTHR10683">
    <property type="entry name" value="TRANSALDOLASE"/>
    <property type="match status" value="1"/>
</dbReference>
<keyword evidence="3" id="KW-0704">Schiff base</keyword>
<name>A0A1L8TRU2_9ENTE</name>
<sequence length="226" mass="24934">MEFMLDTANLAEIKKYVDLLPIAGVTSNPSIVKKEGQIEFFKHMKEIRGIIGEQRSLHVQVVATDYEGIIKDAETILTKIDKKVFIKIPVNEPGLKAIKELKRRGVNITATAIYTKFQAYLAIAASADYIAPYFNRMENLNIDPRAAIFEMAQEIERTQSSTKILAASFKNAGQVNSALENGSQAATMGVDIIQQALMMPSIGQAVTDFTNDWEGIFGTGITITDL</sequence>
<dbReference type="AlphaFoldDB" id="A0A1L8TRU2"/>
<dbReference type="NCBIfam" id="NF009299">
    <property type="entry name" value="PRK12656.1"/>
    <property type="match status" value="1"/>
</dbReference>
<gene>
    <name evidence="4" type="ORF">RV04_GL000276</name>
</gene>
<dbReference type="OrthoDB" id="9807051at2"/>
<accession>A0A1L8TRU2</accession>
<comment type="subcellular location">
    <subcellularLocation>
        <location evidence="1">Cytoplasm</location>
    </subcellularLocation>
</comment>
<evidence type="ECO:0000313" key="5">
    <source>
        <dbReference type="Proteomes" id="UP000182077"/>
    </source>
</evidence>
<comment type="caution">
    <text evidence="4">The sequence shown here is derived from an EMBL/GenBank/DDBJ whole genome shotgun (WGS) entry which is preliminary data.</text>
</comment>
<dbReference type="EMBL" id="JXKQ01000001">
    <property type="protein sequence ID" value="OJG47029.1"/>
    <property type="molecule type" value="Genomic_DNA"/>
</dbReference>
<dbReference type="InterPro" id="IPR001585">
    <property type="entry name" value="TAL/FSA"/>
</dbReference>
<keyword evidence="5" id="KW-1185">Reference proteome</keyword>
<dbReference type="GO" id="GO:0005975">
    <property type="term" value="P:carbohydrate metabolic process"/>
    <property type="evidence" value="ECO:0007669"/>
    <property type="project" value="InterPro"/>
</dbReference>
<dbReference type="Gene3D" id="3.20.20.70">
    <property type="entry name" value="Aldolase class I"/>
    <property type="match status" value="1"/>
</dbReference>
<evidence type="ECO:0000256" key="3">
    <source>
        <dbReference type="ARBA" id="ARBA00023270"/>
    </source>
</evidence>
<evidence type="ECO:0000313" key="4">
    <source>
        <dbReference type="EMBL" id="OJG47029.1"/>
    </source>
</evidence>
<dbReference type="GO" id="GO:0016832">
    <property type="term" value="F:aldehyde-lyase activity"/>
    <property type="evidence" value="ECO:0007669"/>
    <property type="project" value="InterPro"/>
</dbReference>
<dbReference type="STRING" id="249189.RV04_GL000276"/>
<evidence type="ECO:0000256" key="2">
    <source>
        <dbReference type="ARBA" id="ARBA00022490"/>
    </source>
</evidence>
<dbReference type="PROSITE" id="PS01054">
    <property type="entry name" value="TRANSALDOLASE_1"/>
    <property type="match status" value="1"/>
</dbReference>
<dbReference type="FunFam" id="3.20.20.70:FF:000018">
    <property type="entry name" value="Probable transaldolase"/>
    <property type="match status" value="1"/>
</dbReference>
<reference evidence="4 5" key="1">
    <citation type="submission" date="2014-12" db="EMBL/GenBank/DDBJ databases">
        <title>Draft genome sequences of 29 type strains of Enterococci.</title>
        <authorList>
            <person name="Zhong Z."/>
            <person name="Sun Z."/>
            <person name="Liu W."/>
            <person name="Zhang W."/>
            <person name="Zhang H."/>
        </authorList>
    </citation>
    <scope>NUCLEOTIDE SEQUENCE [LARGE SCALE GENOMIC DNA]</scope>
    <source>
        <strain evidence="4 5">DSM 17122</strain>
    </source>
</reference>
<organism evidence="4 5">
    <name type="scientific">Enterococcus hermanniensis</name>
    <dbReference type="NCBI Taxonomy" id="249189"/>
    <lineage>
        <taxon>Bacteria</taxon>
        <taxon>Bacillati</taxon>
        <taxon>Bacillota</taxon>
        <taxon>Bacilli</taxon>
        <taxon>Lactobacillales</taxon>
        <taxon>Enterococcaceae</taxon>
        <taxon>Enterococcus</taxon>
    </lineage>
</organism>
<dbReference type="CDD" id="cd00956">
    <property type="entry name" value="Transaldolase_FSA"/>
    <property type="match status" value="1"/>
</dbReference>
<proteinExistence type="predicted"/>
<dbReference type="InterPro" id="IPR013785">
    <property type="entry name" value="Aldolase_TIM"/>
</dbReference>
<dbReference type="GO" id="GO:0005737">
    <property type="term" value="C:cytoplasm"/>
    <property type="evidence" value="ECO:0007669"/>
    <property type="project" value="UniProtKB-SubCell"/>
</dbReference>
<dbReference type="InterPro" id="IPR018225">
    <property type="entry name" value="Transaldolase_AS"/>
</dbReference>
<dbReference type="Proteomes" id="UP000182077">
    <property type="component" value="Unassembled WGS sequence"/>
</dbReference>